<dbReference type="PANTHER" id="PTHR33121">
    <property type="entry name" value="CYCLIC DI-GMP PHOSPHODIESTERASE PDEF"/>
    <property type="match status" value="1"/>
</dbReference>
<dbReference type="SMART" id="SM00448">
    <property type="entry name" value="REC"/>
    <property type="match status" value="1"/>
</dbReference>
<dbReference type="InterPro" id="IPR050706">
    <property type="entry name" value="Cyclic-di-GMP_PDE-like"/>
</dbReference>
<dbReference type="EMBL" id="JBEWZI010000008">
    <property type="protein sequence ID" value="MET7014286.1"/>
    <property type="molecule type" value="Genomic_DNA"/>
</dbReference>
<sequence>MSMPSLHPLLQLHGALVVDDSALQRMNAVEVLRQAGIQRIYEAEDGLAGLDAIRNLFPPPALLVVDLEMPRMDGIEMLQALATENYRPPVLIASSTHASLVSSVEAMCHELGLPILGAFEKPFTLEVLQRALLSFDHILDVRQAHRRTETEIGADEVREALRSSQILPHFQPKICLVTGEVLGLEALARWISPVRGPVSPAAFIPVAEDHGLITELTLNMLDAVLRQMLEWQAQGFMPSVAVNLSALSLTERNFVDEIIKRTREAGIDPAKIVIEITESALISNMGAGLGALGRLRLKGFGLSMDDYGTGFSTTQQLSRLPLTELKIDRSFVSGAPNKTSLRTILASVIHMGGDLGLTTLAEGVETESELRLVQSLGCHQVQGFLLARPMPGDAVWPWLQENAAPIKVMVIGAA</sequence>
<feature type="domain" description="Response regulatory" evidence="2">
    <location>
        <begin position="14"/>
        <end position="136"/>
    </location>
</feature>
<dbReference type="Gene3D" id="3.20.20.450">
    <property type="entry name" value="EAL domain"/>
    <property type="match status" value="1"/>
</dbReference>
<dbReference type="EC" id="3.1.4.52" evidence="4"/>
<reference evidence="4 5" key="1">
    <citation type="submission" date="2024-07" db="EMBL/GenBank/DDBJ databases">
        <title>Uliginosibacterium flavum JJ3220;KACC:17644.</title>
        <authorList>
            <person name="Kim M.K."/>
        </authorList>
    </citation>
    <scope>NUCLEOTIDE SEQUENCE [LARGE SCALE GENOMIC DNA]</scope>
    <source>
        <strain evidence="4 5">KACC:17644</strain>
    </source>
</reference>
<dbReference type="SMART" id="SM00052">
    <property type="entry name" value="EAL"/>
    <property type="match status" value="1"/>
</dbReference>
<name>A0ABV2TK31_9RHOO</name>
<protein>
    <submittedName>
        <fullName evidence="4">EAL domain-containing response regulator</fullName>
        <ecNumber evidence="4">3.1.4.52</ecNumber>
    </submittedName>
</protein>
<feature type="domain" description="EAL" evidence="3">
    <location>
        <begin position="150"/>
        <end position="403"/>
    </location>
</feature>
<evidence type="ECO:0000313" key="5">
    <source>
        <dbReference type="Proteomes" id="UP001549691"/>
    </source>
</evidence>
<dbReference type="Pfam" id="PF00072">
    <property type="entry name" value="Response_reg"/>
    <property type="match status" value="1"/>
</dbReference>
<dbReference type="Pfam" id="PF00563">
    <property type="entry name" value="EAL"/>
    <property type="match status" value="1"/>
</dbReference>
<dbReference type="SUPFAM" id="SSF141868">
    <property type="entry name" value="EAL domain-like"/>
    <property type="match status" value="1"/>
</dbReference>
<dbReference type="InterPro" id="IPR011006">
    <property type="entry name" value="CheY-like_superfamily"/>
</dbReference>
<dbReference type="PANTHER" id="PTHR33121:SF79">
    <property type="entry name" value="CYCLIC DI-GMP PHOSPHODIESTERASE PDED-RELATED"/>
    <property type="match status" value="1"/>
</dbReference>
<comment type="caution">
    <text evidence="4">The sequence shown here is derived from an EMBL/GenBank/DDBJ whole genome shotgun (WGS) entry which is preliminary data.</text>
</comment>
<dbReference type="Proteomes" id="UP001549691">
    <property type="component" value="Unassembled WGS sequence"/>
</dbReference>
<feature type="modified residue" description="4-aspartylphosphate" evidence="1">
    <location>
        <position position="66"/>
    </location>
</feature>
<dbReference type="GO" id="GO:0071111">
    <property type="term" value="F:cyclic-guanylate-specific phosphodiesterase activity"/>
    <property type="evidence" value="ECO:0007669"/>
    <property type="project" value="UniProtKB-EC"/>
</dbReference>
<accession>A0ABV2TK31</accession>
<evidence type="ECO:0000259" key="3">
    <source>
        <dbReference type="PROSITE" id="PS50883"/>
    </source>
</evidence>
<dbReference type="CDD" id="cd01948">
    <property type="entry name" value="EAL"/>
    <property type="match status" value="1"/>
</dbReference>
<proteinExistence type="predicted"/>
<dbReference type="PROSITE" id="PS50883">
    <property type="entry name" value="EAL"/>
    <property type="match status" value="1"/>
</dbReference>
<evidence type="ECO:0000313" key="4">
    <source>
        <dbReference type="EMBL" id="MET7014286.1"/>
    </source>
</evidence>
<gene>
    <name evidence="4" type="ORF">ABXR19_08790</name>
</gene>
<dbReference type="RefSeq" id="WP_354600748.1">
    <property type="nucleotide sequence ID" value="NZ_JBEWZI010000008.1"/>
</dbReference>
<dbReference type="Gene3D" id="3.40.50.2300">
    <property type="match status" value="1"/>
</dbReference>
<dbReference type="InterPro" id="IPR035919">
    <property type="entry name" value="EAL_sf"/>
</dbReference>
<keyword evidence="5" id="KW-1185">Reference proteome</keyword>
<dbReference type="SUPFAM" id="SSF52172">
    <property type="entry name" value="CheY-like"/>
    <property type="match status" value="1"/>
</dbReference>
<evidence type="ECO:0000259" key="2">
    <source>
        <dbReference type="PROSITE" id="PS50110"/>
    </source>
</evidence>
<dbReference type="InterPro" id="IPR001633">
    <property type="entry name" value="EAL_dom"/>
</dbReference>
<keyword evidence="1" id="KW-0597">Phosphoprotein</keyword>
<keyword evidence="4" id="KW-0378">Hydrolase</keyword>
<dbReference type="InterPro" id="IPR001789">
    <property type="entry name" value="Sig_transdc_resp-reg_receiver"/>
</dbReference>
<evidence type="ECO:0000256" key="1">
    <source>
        <dbReference type="PROSITE-ProRule" id="PRU00169"/>
    </source>
</evidence>
<organism evidence="4 5">
    <name type="scientific">Uliginosibacterium flavum</name>
    <dbReference type="NCBI Taxonomy" id="1396831"/>
    <lineage>
        <taxon>Bacteria</taxon>
        <taxon>Pseudomonadati</taxon>
        <taxon>Pseudomonadota</taxon>
        <taxon>Betaproteobacteria</taxon>
        <taxon>Rhodocyclales</taxon>
        <taxon>Zoogloeaceae</taxon>
        <taxon>Uliginosibacterium</taxon>
    </lineage>
</organism>
<dbReference type="PROSITE" id="PS50110">
    <property type="entry name" value="RESPONSE_REGULATORY"/>
    <property type="match status" value="1"/>
</dbReference>